<protein>
    <recommendedName>
        <fullName evidence="9">Ascorbate-specific PTS system EIIA component</fullName>
    </recommendedName>
    <alternativeName>
        <fullName evidence="10">Ascorbate-specific phosphotransferase enzyme IIA component</fullName>
    </alternativeName>
</protein>
<dbReference type="EMBL" id="LKFU01000121">
    <property type="protein sequence ID" value="RND81344.1"/>
    <property type="molecule type" value="Genomic_DNA"/>
</dbReference>
<feature type="domain" description="PTS EIIA type-2" evidence="11">
    <location>
        <begin position="541"/>
        <end position="682"/>
    </location>
</feature>
<dbReference type="Pfam" id="PF00359">
    <property type="entry name" value="PTS_EIIA_2"/>
    <property type="match status" value="1"/>
</dbReference>
<name>A0A422M4F4_LACPA</name>
<evidence type="ECO:0000256" key="9">
    <source>
        <dbReference type="ARBA" id="ARBA00041175"/>
    </source>
</evidence>
<feature type="domain" description="PTS EIIB type-2" evidence="12">
    <location>
        <begin position="401"/>
        <end position="488"/>
    </location>
</feature>
<evidence type="ECO:0000256" key="5">
    <source>
        <dbReference type="ARBA" id="ARBA00022679"/>
    </source>
</evidence>
<evidence type="ECO:0000256" key="1">
    <source>
        <dbReference type="ARBA" id="ARBA00004496"/>
    </source>
</evidence>
<dbReference type="PROSITE" id="PS51372">
    <property type="entry name" value="PRD_2"/>
    <property type="match status" value="1"/>
</dbReference>
<dbReference type="CDD" id="cd05568">
    <property type="entry name" value="PTS_IIB_bgl_like"/>
    <property type="match status" value="1"/>
</dbReference>
<accession>A0A422M4F4</accession>
<keyword evidence="7" id="KW-0418">Kinase</keyword>
<dbReference type="Gene3D" id="1.10.1790.10">
    <property type="entry name" value="PRD domain"/>
    <property type="match status" value="1"/>
</dbReference>
<dbReference type="SUPFAM" id="SSF63520">
    <property type="entry name" value="PTS-regulatory domain, PRD"/>
    <property type="match status" value="1"/>
</dbReference>
<evidence type="ECO:0000256" key="2">
    <source>
        <dbReference type="ARBA" id="ARBA00022448"/>
    </source>
</evidence>
<dbReference type="InterPro" id="IPR011608">
    <property type="entry name" value="PRD"/>
</dbReference>
<dbReference type="Pfam" id="PF00874">
    <property type="entry name" value="PRD"/>
    <property type="match status" value="1"/>
</dbReference>
<dbReference type="InterPro" id="IPR036634">
    <property type="entry name" value="PRD_sf"/>
</dbReference>
<evidence type="ECO:0000256" key="3">
    <source>
        <dbReference type="ARBA" id="ARBA00022490"/>
    </source>
</evidence>
<evidence type="ECO:0000313" key="14">
    <source>
        <dbReference type="EMBL" id="RND81344.1"/>
    </source>
</evidence>
<dbReference type="InterPro" id="IPR016152">
    <property type="entry name" value="PTrfase/Anion_transptr"/>
</dbReference>
<comment type="function">
    <text evidence="8">The phosphoenolpyruvate-dependent sugar phosphotransferase system (sugar PTS), a major carbohydrate active transport system, catalyzes the phosphorylation of incoming sugar substrates concomitantly with their translocation across the cell membrane. The enzyme II UlaABC PTS system is involved in ascorbate transport.</text>
</comment>
<dbReference type="Gene3D" id="3.40.930.10">
    <property type="entry name" value="Mannitol-specific EII, Chain A"/>
    <property type="match status" value="1"/>
</dbReference>
<dbReference type="PROSITE" id="PS51099">
    <property type="entry name" value="PTS_EIIB_TYPE_2"/>
    <property type="match status" value="1"/>
</dbReference>
<dbReference type="Proteomes" id="UP000285532">
    <property type="component" value="Unassembled WGS sequence"/>
</dbReference>
<keyword evidence="6" id="KW-0598">Phosphotransferase system</keyword>
<keyword evidence="5" id="KW-0808">Transferase</keyword>
<keyword evidence="3" id="KW-0963">Cytoplasm</keyword>
<dbReference type="InterPro" id="IPR051351">
    <property type="entry name" value="Ascorbate-PTS_EIIA_comp"/>
</dbReference>
<evidence type="ECO:0000256" key="8">
    <source>
        <dbReference type="ARBA" id="ARBA00037387"/>
    </source>
</evidence>
<comment type="subcellular location">
    <subcellularLocation>
        <location evidence="1">Cytoplasm</location>
    </subcellularLocation>
</comment>
<dbReference type="GO" id="GO:0016301">
    <property type="term" value="F:kinase activity"/>
    <property type="evidence" value="ECO:0007669"/>
    <property type="project" value="UniProtKB-KW"/>
</dbReference>
<dbReference type="InterPro" id="IPR013011">
    <property type="entry name" value="PTS_EIIB_2"/>
</dbReference>
<reference evidence="14 15" key="1">
    <citation type="journal article" date="2018" name="Front. Microbiol.">
        <title>Conversion of Methionine to Cysteine in Lactobacillus paracasei Depends on the Highly Mobile cysK-ctl-cysE Gene Cluster.</title>
        <authorList>
            <person name="Wuthrich D."/>
            <person name="Irmler S."/>
            <person name="Berthoud H."/>
            <person name="Guggenbuhl B."/>
            <person name="Eugster E."/>
            <person name="Bruggmann R."/>
        </authorList>
    </citation>
    <scope>NUCLEOTIDE SEQUENCE [LARGE SCALE GENOMIC DNA]</scope>
    <source>
        <strain evidence="14 15">FAM18172</strain>
    </source>
</reference>
<feature type="domain" description="PRD" evidence="13">
    <location>
        <begin position="286"/>
        <end position="396"/>
    </location>
</feature>
<evidence type="ECO:0000256" key="4">
    <source>
        <dbReference type="ARBA" id="ARBA00022553"/>
    </source>
</evidence>
<dbReference type="RefSeq" id="WP_128519130.1">
    <property type="nucleotide sequence ID" value="NZ_JAJPDL010000088.1"/>
</dbReference>
<dbReference type="PANTHER" id="PTHR36203:SF1">
    <property type="entry name" value="ASCORBATE-SPECIFIC PTS SYSTEM EIIA COMPONENT"/>
    <property type="match status" value="1"/>
</dbReference>
<keyword evidence="2" id="KW-0813">Transport</keyword>
<proteinExistence type="predicted"/>
<organism evidence="14 15">
    <name type="scientific">Lacticaseibacillus paracasei</name>
    <name type="common">Lactobacillus paracasei</name>
    <dbReference type="NCBI Taxonomy" id="1597"/>
    <lineage>
        <taxon>Bacteria</taxon>
        <taxon>Bacillati</taxon>
        <taxon>Bacillota</taxon>
        <taxon>Bacilli</taxon>
        <taxon>Lactobacillales</taxon>
        <taxon>Lactobacillaceae</taxon>
        <taxon>Lacticaseibacillus</taxon>
    </lineage>
</organism>
<evidence type="ECO:0000256" key="7">
    <source>
        <dbReference type="ARBA" id="ARBA00022777"/>
    </source>
</evidence>
<dbReference type="PROSITE" id="PS51094">
    <property type="entry name" value="PTS_EIIA_TYPE_2"/>
    <property type="match status" value="1"/>
</dbReference>
<evidence type="ECO:0000313" key="15">
    <source>
        <dbReference type="Proteomes" id="UP000285532"/>
    </source>
</evidence>
<gene>
    <name evidence="14" type="ORF">FAM18172_02964</name>
</gene>
<sequence>MERSELMNKRELRILSEIIRHPKINSMKLKRMTGLTERQLSYAISHINEALIERGLPGITKLWDGSLQVDDRVFRFLAKSDDVFQFDHFHEEEERTYLILLYLLTTSDNVSLDHVVDYLGVSKSTAEKDVRRTRLFLEQKHKLLLKYTRANGYFIQGSEVEQRLILNDIILGLQQYSDSQDVIARTTCIGIEEIVHYAREVEEHIDVTYSDDAFITLVNTLAVNVTRNLSGRVKDYDYFENKLSDTLEFASVQTITNSEWVGSESDLEWITLVFLSSNTLKGVFQDVQSSILLAIEKMVDRFEQDTLVKIPNRKAFDKQLLAHLRPAYFRVKYGMHLTNIGVDKVFKEDTWHKMLFETVKADLEPLEKLVGKSFPIEEIKLITFYFGGVLESRRQSDNNQQRAAVVCTNGIIAARLMFEHLVRLFPEIAFLSAISVHDFETFDKDYDLVFSTVPLNTNARQYIIHPLMTTEESINLRFRVLNDLGLSTQQGSVDQVVQIVKKHATVRDSKGLKNDLLAWLIKTNISQNTEPKRTRLPSLKHYLKPELVQIIDTNMNWEKALRFSIKPLINEGIVTLHFEDVLVEQTKDQRSFAFFGTRMAIPHTVPENGALSEAFGFSIFKTPVSFPGKRSISIIVPISLRDTTKHLRAIHQLSHIAEDTSLIDKLINTNNSKTAYQLILESIKIQEKRGGVKLEY</sequence>
<comment type="caution">
    <text evidence="14">The sequence shown here is derived from an EMBL/GenBank/DDBJ whole genome shotgun (WGS) entry which is preliminary data.</text>
</comment>
<dbReference type="GO" id="GO:0005737">
    <property type="term" value="C:cytoplasm"/>
    <property type="evidence" value="ECO:0007669"/>
    <property type="project" value="UniProtKB-SubCell"/>
</dbReference>
<evidence type="ECO:0000259" key="13">
    <source>
        <dbReference type="PROSITE" id="PS51372"/>
    </source>
</evidence>
<dbReference type="AlphaFoldDB" id="A0A422M4F4"/>
<evidence type="ECO:0000259" key="12">
    <source>
        <dbReference type="PROSITE" id="PS51099"/>
    </source>
</evidence>
<dbReference type="PANTHER" id="PTHR36203">
    <property type="entry name" value="ASCORBATE-SPECIFIC PTS SYSTEM EIIA COMPONENT"/>
    <property type="match status" value="1"/>
</dbReference>
<dbReference type="SUPFAM" id="SSF55804">
    <property type="entry name" value="Phoshotransferase/anion transport protein"/>
    <property type="match status" value="1"/>
</dbReference>
<dbReference type="GO" id="GO:0009401">
    <property type="term" value="P:phosphoenolpyruvate-dependent sugar phosphotransferase system"/>
    <property type="evidence" value="ECO:0007669"/>
    <property type="project" value="UniProtKB-KW"/>
</dbReference>
<evidence type="ECO:0000256" key="6">
    <source>
        <dbReference type="ARBA" id="ARBA00022683"/>
    </source>
</evidence>
<keyword evidence="4" id="KW-0597">Phosphoprotein</keyword>
<dbReference type="GO" id="GO:0008982">
    <property type="term" value="F:protein-N(PI)-phosphohistidine-sugar phosphotransferase activity"/>
    <property type="evidence" value="ECO:0007669"/>
    <property type="project" value="InterPro"/>
</dbReference>
<dbReference type="InterPro" id="IPR002178">
    <property type="entry name" value="PTS_EIIA_type-2_dom"/>
</dbReference>
<evidence type="ECO:0000259" key="11">
    <source>
        <dbReference type="PROSITE" id="PS51094"/>
    </source>
</evidence>
<evidence type="ECO:0000256" key="10">
    <source>
        <dbReference type="ARBA" id="ARBA00042072"/>
    </source>
</evidence>
<dbReference type="GO" id="GO:0006355">
    <property type="term" value="P:regulation of DNA-templated transcription"/>
    <property type="evidence" value="ECO:0007669"/>
    <property type="project" value="InterPro"/>
</dbReference>